<dbReference type="Proteomes" id="UP000248886">
    <property type="component" value="Unassembled WGS sequence"/>
</dbReference>
<comment type="caution">
    <text evidence="17">The sequence shown here is derived from an EMBL/GenBank/DDBJ whole genome shotgun (WGS) entry which is preliminary data.</text>
</comment>
<name>A0A2W1K1M6_ACIFR</name>
<dbReference type="Gene3D" id="3.90.1310.10">
    <property type="entry name" value="Penicillin-binding protein 2a (Domain 2)"/>
    <property type="match status" value="1"/>
</dbReference>
<keyword evidence="10 14" id="KW-0573">Peptidoglycan synthesis</keyword>
<organism evidence="17 18">
    <name type="scientific">Acidithiobacillus ferrooxidans</name>
    <name type="common">Thiobacillus ferrooxidans</name>
    <dbReference type="NCBI Taxonomy" id="920"/>
    <lineage>
        <taxon>Bacteria</taxon>
        <taxon>Pseudomonadati</taxon>
        <taxon>Pseudomonadota</taxon>
        <taxon>Acidithiobacillia</taxon>
        <taxon>Acidithiobacillales</taxon>
        <taxon>Acidithiobacillaceae</taxon>
        <taxon>Acidithiobacillus</taxon>
    </lineage>
</organism>
<dbReference type="Gene3D" id="3.40.710.10">
    <property type="entry name" value="DD-peptidase/beta-lactamase superfamily"/>
    <property type="match status" value="1"/>
</dbReference>
<keyword evidence="13 14" id="KW-0961">Cell wall biogenesis/degradation</keyword>
<evidence type="ECO:0000259" key="16">
    <source>
        <dbReference type="Pfam" id="PF03717"/>
    </source>
</evidence>
<dbReference type="Pfam" id="PF03717">
    <property type="entry name" value="PBP_dimer"/>
    <property type="match status" value="1"/>
</dbReference>
<dbReference type="InterPro" id="IPR017790">
    <property type="entry name" value="Penicillin-binding_protein_2"/>
</dbReference>
<dbReference type="GO" id="GO:0008658">
    <property type="term" value="F:penicillin binding"/>
    <property type="evidence" value="ECO:0007669"/>
    <property type="project" value="InterPro"/>
</dbReference>
<evidence type="ECO:0000256" key="1">
    <source>
        <dbReference type="ARBA" id="ARBA00004167"/>
    </source>
</evidence>
<keyword evidence="12 14" id="KW-0472">Membrane</keyword>
<dbReference type="SUPFAM" id="SSF56519">
    <property type="entry name" value="Penicillin binding protein dimerisation domain"/>
    <property type="match status" value="1"/>
</dbReference>
<dbReference type="GO" id="GO:0071972">
    <property type="term" value="F:peptidoglycan L,D-transpeptidase activity"/>
    <property type="evidence" value="ECO:0007669"/>
    <property type="project" value="TreeGrafter"/>
</dbReference>
<dbReference type="OrthoDB" id="5293884at2"/>
<keyword evidence="11 14" id="KW-1133">Transmembrane helix</keyword>
<evidence type="ECO:0000256" key="4">
    <source>
        <dbReference type="ARBA" id="ARBA00022519"/>
    </source>
</evidence>
<evidence type="ECO:0000256" key="7">
    <source>
        <dbReference type="ARBA" id="ARBA00022692"/>
    </source>
</evidence>
<dbReference type="GeneID" id="65281618"/>
<reference evidence="17 18" key="1">
    <citation type="submission" date="2018-06" db="EMBL/GenBank/DDBJ databases">
        <title>Draft sequence of Acidithiobacillus ferrooxidans CCM 4253.</title>
        <authorList>
            <person name="Moya-Beltran A."/>
            <person name="Castro M."/>
            <person name="Covarrubias P.C."/>
            <person name="Issotta F."/>
            <person name="Janiczek O."/>
            <person name="Mandl M."/>
            <person name="Kucera J."/>
            <person name="Quatrini R."/>
        </authorList>
    </citation>
    <scope>NUCLEOTIDE SEQUENCE [LARGE SCALE GENOMIC DNA]</scope>
    <source>
        <strain evidence="17 18">CCM 4253</strain>
    </source>
</reference>
<accession>A0A2W1K1M6</accession>
<evidence type="ECO:0000256" key="9">
    <source>
        <dbReference type="ARBA" id="ARBA00022960"/>
    </source>
</evidence>
<dbReference type="InterPro" id="IPR050515">
    <property type="entry name" value="Beta-lactam/transpept"/>
</dbReference>
<feature type="active site" description="Acyl-ester intermediate" evidence="14">
    <location>
        <position position="322"/>
    </location>
</feature>
<keyword evidence="6 14" id="KW-0645">Protease</keyword>
<keyword evidence="4 14" id="KW-0997">Cell inner membrane</keyword>
<evidence type="ECO:0000259" key="15">
    <source>
        <dbReference type="Pfam" id="PF00905"/>
    </source>
</evidence>
<evidence type="ECO:0000256" key="11">
    <source>
        <dbReference type="ARBA" id="ARBA00022989"/>
    </source>
</evidence>
<comment type="pathway">
    <text evidence="14">Cell wall biogenesis; peptidoglycan biosynthesis.</text>
</comment>
<dbReference type="GO" id="GO:0008360">
    <property type="term" value="P:regulation of cell shape"/>
    <property type="evidence" value="ECO:0007669"/>
    <property type="project" value="UniProtKB-KW"/>
</dbReference>
<dbReference type="GO" id="GO:0005886">
    <property type="term" value="C:plasma membrane"/>
    <property type="evidence" value="ECO:0007669"/>
    <property type="project" value="UniProtKB-SubCell"/>
</dbReference>
<evidence type="ECO:0000256" key="14">
    <source>
        <dbReference type="HAMAP-Rule" id="MF_02081"/>
    </source>
</evidence>
<evidence type="ECO:0000256" key="13">
    <source>
        <dbReference type="ARBA" id="ARBA00023316"/>
    </source>
</evidence>
<dbReference type="GO" id="GO:0071555">
    <property type="term" value="P:cell wall organization"/>
    <property type="evidence" value="ECO:0007669"/>
    <property type="project" value="UniProtKB-KW"/>
</dbReference>
<dbReference type="GO" id="GO:0009002">
    <property type="term" value="F:serine-type D-Ala-D-Ala carboxypeptidase activity"/>
    <property type="evidence" value="ECO:0007669"/>
    <property type="project" value="UniProtKB-UniRule"/>
</dbReference>
<dbReference type="RefSeq" id="WP_009567490.1">
    <property type="nucleotide sequence ID" value="NZ_AP025160.1"/>
</dbReference>
<comment type="similarity">
    <text evidence="14">Belongs to the transpeptidase family. MrdA subfamily.</text>
</comment>
<keyword evidence="7 14" id="KW-0812">Transmembrane</keyword>
<comment type="subcellular location">
    <subcellularLocation>
        <location evidence="2">Cell membrane</location>
    </subcellularLocation>
    <subcellularLocation>
        <location evidence="1">Membrane</location>
        <topology evidence="1">Single-pass membrane protein</topology>
    </subcellularLocation>
</comment>
<dbReference type="InterPro" id="IPR012338">
    <property type="entry name" value="Beta-lactam/transpept-like"/>
</dbReference>
<dbReference type="PANTHER" id="PTHR30627">
    <property type="entry name" value="PEPTIDOGLYCAN D,D-TRANSPEPTIDASE"/>
    <property type="match status" value="1"/>
</dbReference>
<evidence type="ECO:0000256" key="2">
    <source>
        <dbReference type="ARBA" id="ARBA00004236"/>
    </source>
</evidence>
<comment type="catalytic activity">
    <reaction evidence="14">
        <text>Preferential cleavage: (Ac)2-L-Lys-D-Ala-|-D-Ala. Also transpeptidation of peptidyl-alanyl moieties that are N-acyl substituents of D-alanine.</text>
        <dbReference type="EC" id="3.4.16.4"/>
    </reaction>
</comment>
<dbReference type="InterPro" id="IPR036138">
    <property type="entry name" value="PBP_dimer_sf"/>
</dbReference>
<dbReference type="InterPro" id="IPR001460">
    <property type="entry name" value="PCN-bd_Tpept"/>
</dbReference>
<dbReference type="GO" id="GO:0009252">
    <property type="term" value="P:peptidoglycan biosynthetic process"/>
    <property type="evidence" value="ECO:0007669"/>
    <property type="project" value="UniProtKB-UniRule"/>
</dbReference>
<proteinExistence type="inferred from homology"/>
<dbReference type="HAMAP" id="MF_02081">
    <property type="entry name" value="MrdA_transpept"/>
    <property type="match status" value="1"/>
</dbReference>
<feature type="domain" description="Penicillin-binding protein dimerisation" evidence="16">
    <location>
        <begin position="60"/>
        <end position="228"/>
    </location>
</feature>
<keyword evidence="3 14" id="KW-1003">Cell membrane</keyword>
<dbReference type="UniPathway" id="UPA00219"/>
<keyword evidence="5 14" id="KW-0121">Carboxypeptidase</keyword>
<keyword evidence="8 14" id="KW-0378">Hydrolase</keyword>
<gene>
    <name evidence="14 17" type="primary">mrdA</name>
    <name evidence="17" type="ORF">DN052_09180</name>
</gene>
<dbReference type="AlphaFoldDB" id="A0A2W1K1M6"/>
<sequence>MNAVQPAREHRQFTRRLLVAAGLITALTALLAIQIFRLQVWDHDLYATQSTHNTLVLLPIAPQRGLILDRHGQVLADDQTGFALTITPNKAMHPEETIRRLRRILPVSAEDQQRFNRDLSHARPYQPILLRRNLSPGELAAFAVQRHQFPGVAIQTRTKRHYPYGSLFAHAVGYVGRLTPAEIREEQMADYAGLDSIGKSGLEAQYETLLKGQPGDQEVEVDARGHTLHTRLRNPPREGVTIRTTLDLAVQQAAAKAMIGQQGAVVALDPRNGDVLAAYSAPAFDPNAFVDGLSTAVWSSLRDDPGTPMANRFLRGSYPPGSTIKPFVALSALRDKAIAADQRLAGGAYYQIPGTKHKYYDWKPGGHGAQNLREAIRDSNDVYFYQIAMRLGVIQLGNGLAHFGFGQRSGVDLPGEAAGVIPSPVWLRRRYGQTWYQGQTVMMGIGQGYLLSTPLQLARATASIANGGKLVIPHMKQSPDGATQPLDFSPEDIAVIQGAMRDAVTSGTGKSLANDLHAIAGKTGTAQVHHAQRNDSGRVLRDTVQLWQDHALFIAYAPADHPRIAVAVVVEHGGHGGSTAGPVARAVIDAYLNTLTTAEVNS</sequence>
<evidence type="ECO:0000256" key="12">
    <source>
        <dbReference type="ARBA" id="ARBA00023136"/>
    </source>
</evidence>
<evidence type="ECO:0000313" key="18">
    <source>
        <dbReference type="Proteomes" id="UP000248886"/>
    </source>
</evidence>
<evidence type="ECO:0000313" key="17">
    <source>
        <dbReference type="EMBL" id="PZD80608.1"/>
    </source>
</evidence>
<dbReference type="Gene3D" id="3.30.1390.30">
    <property type="entry name" value="Penicillin-binding protein 2a, domain 3"/>
    <property type="match status" value="1"/>
</dbReference>
<evidence type="ECO:0000256" key="6">
    <source>
        <dbReference type="ARBA" id="ARBA00022670"/>
    </source>
</evidence>
<dbReference type="OMA" id="WRFGGWP"/>
<dbReference type="InterPro" id="IPR005311">
    <property type="entry name" value="PBP_dimer"/>
</dbReference>
<comment type="caution">
    <text evidence="14">Lacks conserved residue(s) required for the propagation of feature annotation.</text>
</comment>
<dbReference type="EC" id="3.4.16.4" evidence="14"/>
<evidence type="ECO:0000256" key="8">
    <source>
        <dbReference type="ARBA" id="ARBA00022801"/>
    </source>
</evidence>
<dbReference type="PANTHER" id="PTHR30627:SF2">
    <property type="entry name" value="PEPTIDOGLYCAN D,D-TRANSPEPTIDASE MRDA"/>
    <property type="match status" value="1"/>
</dbReference>
<dbReference type="EMBL" id="QKQP01000005">
    <property type="protein sequence ID" value="PZD80608.1"/>
    <property type="molecule type" value="Genomic_DNA"/>
</dbReference>
<evidence type="ECO:0000256" key="3">
    <source>
        <dbReference type="ARBA" id="ARBA00022475"/>
    </source>
</evidence>
<evidence type="ECO:0000256" key="10">
    <source>
        <dbReference type="ARBA" id="ARBA00022984"/>
    </source>
</evidence>
<dbReference type="NCBIfam" id="TIGR03423">
    <property type="entry name" value="pbp2_mrdA"/>
    <property type="match status" value="1"/>
</dbReference>
<dbReference type="SUPFAM" id="SSF56601">
    <property type="entry name" value="beta-lactamase/transpeptidase-like"/>
    <property type="match status" value="1"/>
</dbReference>
<dbReference type="GO" id="GO:0006508">
    <property type="term" value="P:proteolysis"/>
    <property type="evidence" value="ECO:0007669"/>
    <property type="project" value="UniProtKB-KW"/>
</dbReference>
<keyword evidence="9 14" id="KW-0133">Cell shape</keyword>
<feature type="domain" description="Penicillin-binding protein transpeptidase" evidence="15">
    <location>
        <begin position="263"/>
        <end position="588"/>
    </location>
</feature>
<evidence type="ECO:0000256" key="5">
    <source>
        <dbReference type="ARBA" id="ARBA00022645"/>
    </source>
</evidence>
<comment type="function">
    <text evidence="14">Catalyzes cross-linking of the peptidoglycan cell wall.</text>
</comment>
<dbReference type="Pfam" id="PF00905">
    <property type="entry name" value="Transpeptidase"/>
    <property type="match status" value="1"/>
</dbReference>
<protein>
    <recommendedName>
        <fullName evidence="14">Peptidoglycan D,D-transpeptidase MrdA</fullName>
        <ecNumber evidence="14">3.4.16.4</ecNumber>
    </recommendedName>
    <alternativeName>
        <fullName evidence="14">Penicillin-binding protein 2</fullName>
        <shortName evidence="14">PBP-2</shortName>
    </alternativeName>
</protein>